<dbReference type="OrthoDB" id="9793799at2"/>
<dbReference type="Pfam" id="PF04239">
    <property type="entry name" value="DUF421"/>
    <property type="match status" value="1"/>
</dbReference>
<evidence type="ECO:0000256" key="2">
    <source>
        <dbReference type="ARBA" id="ARBA00006448"/>
    </source>
</evidence>
<dbReference type="InterPro" id="IPR023090">
    <property type="entry name" value="UPF0702_alpha/beta_dom_sf"/>
</dbReference>
<feature type="transmembrane region" description="Helical" evidence="7">
    <location>
        <begin position="16"/>
        <end position="36"/>
    </location>
</feature>
<reference evidence="9 10" key="1">
    <citation type="submission" date="2016-10" db="EMBL/GenBank/DDBJ databases">
        <authorList>
            <person name="de Groot N.N."/>
        </authorList>
    </citation>
    <scope>NUCLEOTIDE SEQUENCE [LARGE SCALE GENOMIC DNA]</scope>
    <source>
        <strain evidence="9 10">DSM 28286</strain>
    </source>
</reference>
<evidence type="ECO:0000256" key="5">
    <source>
        <dbReference type="ARBA" id="ARBA00022989"/>
    </source>
</evidence>
<feature type="transmembrane region" description="Helical" evidence="7">
    <location>
        <begin position="74"/>
        <end position="92"/>
    </location>
</feature>
<keyword evidence="6 7" id="KW-0472">Membrane</keyword>
<evidence type="ECO:0000256" key="1">
    <source>
        <dbReference type="ARBA" id="ARBA00004651"/>
    </source>
</evidence>
<dbReference type="STRING" id="1465490.SAMN05444277_101423"/>
<accession>A0A1I5RUR8</accession>
<dbReference type="Gene3D" id="3.30.240.20">
    <property type="entry name" value="bsu07140 like domains"/>
    <property type="match status" value="1"/>
</dbReference>
<evidence type="ECO:0000313" key="9">
    <source>
        <dbReference type="EMBL" id="SFP62130.1"/>
    </source>
</evidence>
<dbReference type="RefSeq" id="WP_090654010.1">
    <property type="nucleotide sequence ID" value="NZ_FOXQ01000001.1"/>
</dbReference>
<evidence type="ECO:0000313" key="10">
    <source>
        <dbReference type="Proteomes" id="UP000199031"/>
    </source>
</evidence>
<name>A0A1I5RUR8_9BACT</name>
<dbReference type="InterPro" id="IPR007353">
    <property type="entry name" value="DUF421"/>
</dbReference>
<sequence>MNIINFLFGEGEHLEMYQMCIRAFVMFIIMLVLIRFAGMRTFAKRSPFDTIVTIMLGAILARGVVGASGYVDTIVASGVMVVMHRIVAWLSVKRRKFEKLVKGTYIKLYNNGAIIQDALERTGMSENDLHESLRLETKKLTLSEIDTAFLETNGRISFILRRDEQGN</sequence>
<feature type="transmembrane region" description="Helical" evidence="7">
    <location>
        <begin position="48"/>
        <end position="68"/>
    </location>
</feature>
<evidence type="ECO:0000256" key="3">
    <source>
        <dbReference type="ARBA" id="ARBA00022475"/>
    </source>
</evidence>
<dbReference type="PANTHER" id="PTHR34582">
    <property type="entry name" value="UPF0702 TRANSMEMBRANE PROTEIN YCAP"/>
    <property type="match status" value="1"/>
</dbReference>
<dbReference type="Proteomes" id="UP000199031">
    <property type="component" value="Unassembled WGS sequence"/>
</dbReference>
<comment type="similarity">
    <text evidence="2">Belongs to the UPF0702 family.</text>
</comment>
<dbReference type="GO" id="GO:0005886">
    <property type="term" value="C:plasma membrane"/>
    <property type="evidence" value="ECO:0007669"/>
    <property type="project" value="UniProtKB-SubCell"/>
</dbReference>
<keyword evidence="3" id="KW-1003">Cell membrane</keyword>
<keyword evidence="4 7" id="KW-0812">Transmembrane</keyword>
<dbReference type="PANTHER" id="PTHR34582:SF6">
    <property type="entry name" value="UPF0702 TRANSMEMBRANE PROTEIN YCAP"/>
    <property type="match status" value="1"/>
</dbReference>
<protein>
    <recommendedName>
        <fullName evidence="8">YetF C-terminal domain-containing protein</fullName>
    </recommendedName>
</protein>
<keyword evidence="5 7" id="KW-1133">Transmembrane helix</keyword>
<evidence type="ECO:0000256" key="6">
    <source>
        <dbReference type="ARBA" id="ARBA00023136"/>
    </source>
</evidence>
<evidence type="ECO:0000256" key="4">
    <source>
        <dbReference type="ARBA" id="ARBA00022692"/>
    </source>
</evidence>
<comment type="subcellular location">
    <subcellularLocation>
        <location evidence="1">Cell membrane</location>
        <topology evidence="1">Multi-pass membrane protein</topology>
    </subcellularLocation>
</comment>
<gene>
    <name evidence="9" type="ORF">SAMN05444277_101423</name>
</gene>
<organism evidence="9 10">
    <name type="scientific">Parafilimonas terrae</name>
    <dbReference type="NCBI Taxonomy" id="1465490"/>
    <lineage>
        <taxon>Bacteria</taxon>
        <taxon>Pseudomonadati</taxon>
        <taxon>Bacteroidota</taxon>
        <taxon>Chitinophagia</taxon>
        <taxon>Chitinophagales</taxon>
        <taxon>Chitinophagaceae</taxon>
        <taxon>Parafilimonas</taxon>
    </lineage>
</organism>
<evidence type="ECO:0000259" key="8">
    <source>
        <dbReference type="Pfam" id="PF04239"/>
    </source>
</evidence>
<dbReference type="AlphaFoldDB" id="A0A1I5RUR8"/>
<feature type="domain" description="YetF C-terminal" evidence="8">
    <location>
        <begin position="93"/>
        <end position="164"/>
    </location>
</feature>
<evidence type="ECO:0000256" key="7">
    <source>
        <dbReference type="SAM" id="Phobius"/>
    </source>
</evidence>
<proteinExistence type="inferred from homology"/>
<dbReference type="EMBL" id="FOXQ01000001">
    <property type="protein sequence ID" value="SFP62130.1"/>
    <property type="molecule type" value="Genomic_DNA"/>
</dbReference>
<keyword evidence="10" id="KW-1185">Reference proteome</keyword>